<feature type="compositionally biased region" description="Low complexity" evidence="1">
    <location>
        <begin position="312"/>
        <end position="321"/>
    </location>
</feature>
<dbReference type="InterPro" id="IPR012860">
    <property type="entry name" value="Afi1_N"/>
</dbReference>
<dbReference type="Pfam" id="PF07792">
    <property type="entry name" value="Afi1"/>
    <property type="match status" value="1"/>
</dbReference>
<dbReference type="Pfam" id="PF08616">
    <property type="entry name" value="SPA"/>
    <property type="match status" value="1"/>
</dbReference>
<dbReference type="OrthoDB" id="66409at2759"/>
<dbReference type="Proteomes" id="UP000298030">
    <property type="component" value="Unassembled WGS sequence"/>
</dbReference>
<feature type="compositionally biased region" description="Polar residues" evidence="1">
    <location>
        <begin position="795"/>
        <end position="820"/>
    </location>
</feature>
<dbReference type="InterPro" id="IPR052809">
    <property type="entry name" value="Actin_polarity_regulatory"/>
</dbReference>
<feature type="compositionally biased region" description="Polar residues" evidence="1">
    <location>
        <begin position="212"/>
        <end position="221"/>
    </location>
</feature>
<evidence type="ECO:0000313" key="3">
    <source>
        <dbReference type="EMBL" id="TEB38182.1"/>
    </source>
</evidence>
<feature type="compositionally biased region" description="Basic and acidic residues" evidence="1">
    <location>
        <begin position="231"/>
        <end position="240"/>
    </location>
</feature>
<proteinExistence type="predicted"/>
<feature type="compositionally biased region" description="Low complexity" evidence="1">
    <location>
        <begin position="285"/>
        <end position="300"/>
    </location>
</feature>
<evidence type="ECO:0000259" key="2">
    <source>
        <dbReference type="PROSITE" id="PS50211"/>
    </source>
</evidence>
<accession>A0A4Y7TX31</accession>
<reference evidence="3 4" key="1">
    <citation type="journal article" date="2019" name="Nat. Ecol. Evol.">
        <title>Megaphylogeny resolves global patterns of mushroom evolution.</title>
        <authorList>
            <person name="Varga T."/>
            <person name="Krizsan K."/>
            <person name="Foldi C."/>
            <person name="Dima B."/>
            <person name="Sanchez-Garcia M."/>
            <person name="Sanchez-Ramirez S."/>
            <person name="Szollosi G.J."/>
            <person name="Szarkandi J.G."/>
            <person name="Papp V."/>
            <person name="Albert L."/>
            <person name="Andreopoulos W."/>
            <person name="Angelini C."/>
            <person name="Antonin V."/>
            <person name="Barry K.W."/>
            <person name="Bougher N.L."/>
            <person name="Buchanan P."/>
            <person name="Buyck B."/>
            <person name="Bense V."/>
            <person name="Catcheside P."/>
            <person name="Chovatia M."/>
            <person name="Cooper J."/>
            <person name="Damon W."/>
            <person name="Desjardin D."/>
            <person name="Finy P."/>
            <person name="Geml J."/>
            <person name="Haridas S."/>
            <person name="Hughes K."/>
            <person name="Justo A."/>
            <person name="Karasinski D."/>
            <person name="Kautmanova I."/>
            <person name="Kiss B."/>
            <person name="Kocsube S."/>
            <person name="Kotiranta H."/>
            <person name="LaButti K.M."/>
            <person name="Lechner B.E."/>
            <person name="Liimatainen K."/>
            <person name="Lipzen A."/>
            <person name="Lukacs Z."/>
            <person name="Mihaltcheva S."/>
            <person name="Morgado L.N."/>
            <person name="Niskanen T."/>
            <person name="Noordeloos M.E."/>
            <person name="Ohm R.A."/>
            <person name="Ortiz-Santana B."/>
            <person name="Ovrebo C."/>
            <person name="Racz N."/>
            <person name="Riley R."/>
            <person name="Savchenko A."/>
            <person name="Shiryaev A."/>
            <person name="Soop K."/>
            <person name="Spirin V."/>
            <person name="Szebenyi C."/>
            <person name="Tomsovsky M."/>
            <person name="Tulloss R.E."/>
            <person name="Uehling J."/>
            <person name="Grigoriev I.V."/>
            <person name="Vagvolgyi C."/>
            <person name="Papp T."/>
            <person name="Martin F.M."/>
            <person name="Miettinen O."/>
            <person name="Hibbett D.S."/>
            <person name="Nagy L.G."/>
        </authorList>
    </citation>
    <scope>NUCLEOTIDE SEQUENCE [LARGE SCALE GENOMIC DNA]</scope>
    <source>
        <strain evidence="3 4">FP101781</strain>
    </source>
</reference>
<dbReference type="AlphaFoldDB" id="A0A4Y7TX31"/>
<dbReference type="STRING" id="71717.A0A4Y7TX31"/>
<evidence type="ECO:0000256" key="1">
    <source>
        <dbReference type="SAM" id="MobiDB-lite"/>
    </source>
</evidence>
<organism evidence="3 4">
    <name type="scientific">Coprinellus micaceus</name>
    <name type="common">Glistening ink-cap mushroom</name>
    <name type="synonym">Coprinus micaceus</name>
    <dbReference type="NCBI Taxonomy" id="71717"/>
    <lineage>
        <taxon>Eukaryota</taxon>
        <taxon>Fungi</taxon>
        <taxon>Dikarya</taxon>
        <taxon>Basidiomycota</taxon>
        <taxon>Agaricomycotina</taxon>
        <taxon>Agaricomycetes</taxon>
        <taxon>Agaricomycetidae</taxon>
        <taxon>Agaricales</taxon>
        <taxon>Agaricineae</taxon>
        <taxon>Psathyrellaceae</taxon>
        <taxon>Coprinellus</taxon>
    </lineage>
</organism>
<keyword evidence="4" id="KW-1185">Reference proteome</keyword>
<evidence type="ECO:0000313" key="4">
    <source>
        <dbReference type="Proteomes" id="UP000298030"/>
    </source>
</evidence>
<gene>
    <name evidence="3" type="ORF">FA13DRAFT_1657108</name>
</gene>
<dbReference type="InterPro" id="IPR037516">
    <property type="entry name" value="Tripartite_DENN"/>
</dbReference>
<feature type="region of interest" description="Disordered" evidence="1">
    <location>
        <begin position="782"/>
        <end position="820"/>
    </location>
</feature>
<dbReference type="GO" id="GO:0051666">
    <property type="term" value="P:actin cortical patch localization"/>
    <property type="evidence" value="ECO:0007669"/>
    <property type="project" value="TreeGrafter"/>
</dbReference>
<feature type="region of interest" description="Disordered" evidence="1">
    <location>
        <begin position="197"/>
        <end position="263"/>
    </location>
</feature>
<feature type="compositionally biased region" description="Low complexity" evidence="1">
    <location>
        <begin position="252"/>
        <end position="263"/>
    </location>
</feature>
<dbReference type="GO" id="GO:0005886">
    <property type="term" value="C:plasma membrane"/>
    <property type="evidence" value="ECO:0007669"/>
    <property type="project" value="TreeGrafter"/>
</dbReference>
<feature type="region of interest" description="Disordered" evidence="1">
    <location>
        <begin position="280"/>
        <end position="340"/>
    </location>
</feature>
<dbReference type="PANTHER" id="PTHR28245:SF1">
    <property type="entry name" value="ARF3-INTERACTING PROTEIN 1"/>
    <property type="match status" value="1"/>
</dbReference>
<dbReference type="EMBL" id="QPFP01000003">
    <property type="protein sequence ID" value="TEB38182.1"/>
    <property type="molecule type" value="Genomic_DNA"/>
</dbReference>
<sequence length="820" mass="90165">MGGSNGSHCSFVLLAEFHIFEGAQLKYQFPQPLGVDESILAMSMLPDGAEAQLDDWTIFFLNQTPFNTISPVLALDTPETQSIDLPGNDDERGKKRELLCVLNLVRTKHDKTLDRGAKVMALAICTRHPYIQIFKPLLLMALDDYFSNPSQDCLARLFDAVNAIDLSGAPTLSRSEKLIMRSSERKDIFVEKFANLPSQPAAPHHGSRMVQHKSTPSTDSHSSFEDGLLMRSKDRDKPPERSGPSSNGSHGQPGSYSPSDSSFSLGGSAVWVGDESGLDLAGGESSSTTSSSYTKDTTITATSRKRRSTGASSSSSHLLSHFKPSAPPQPFPDHARSNPVKDTHFYHTTVAYKDHHLPIKMPLGTFPEEVGDYSLITLVKVFSSYQQVTGPLHPHLHTNGAQTHPIIILFNALVTGKRIIFLGHKRPAGEVSNFVLAACALGSGCGAVLRGFIERAFPYANLRNRDDWESVPAYIAGVTNPIFESSKAWDLLLDISTGNVSVAKEIHTNWPVGISIQISAPLITRSGTLKTEASVGSEEEIARIAKEGSKSDFAFKDNNADRIFIDDIRAAIDDHFGEGLVRMRFTEYVMRFVRLASRYEEEATGSTKVGFPSSPFSESPGHLPQLGSGLSFNDEASCWRELVANGHRIEAWRKTNSYQYLVADYGKHQANAAIKGFDLVHQLMRFRHAKNMTDSEALTIMRALADNVGSYEQVVELLASLPHGNGLLFLAFGLLHPRELVREATVDIFDQLRTFPVGVLFLQALNQFQRYAYVRQAHAKERKHLEQQGGPGNGPSDSTQGQQGRLHSNSVVSDRSNPTY</sequence>
<feature type="domain" description="UDENN" evidence="2">
    <location>
        <begin position="10"/>
        <end position="643"/>
    </location>
</feature>
<dbReference type="PANTHER" id="PTHR28245">
    <property type="entry name" value="ARF3-INTERACTING PROTEIN 1"/>
    <property type="match status" value="1"/>
</dbReference>
<dbReference type="PROSITE" id="PS50211">
    <property type="entry name" value="DENN"/>
    <property type="match status" value="1"/>
</dbReference>
<name>A0A4Y7TX31_COPMI</name>
<comment type="caution">
    <text evidence="3">The sequence shown here is derived from an EMBL/GenBank/DDBJ whole genome shotgun (WGS) entry which is preliminary data.</text>
</comment>
<protein>
    <submittedName>
        <fullName evidence="3">Spindle pole body interacting protein</fullName>
    </submittedName>
</protein>